<dbReference type="Proteomes" id="UP000307440">
    <property type="component" value="Unassembled WGS sequence"/>
</dbReference>
<sequence length="151" mass="17110">GLFWDAPQPAEHCLGYRVREYTASLRGLSLLARLGWKQACEKTPIRINGADFQRPDSCQSRLLFGGMRGVWAVEDASCAAYWDKFVDKGCVVKGIRLIQSRIQGVKFSEDKEKICTSTPATIRGVFYQRPHGCQDGFWGLYGQWRVVDQKC</sequence>
<feature type="non-terminal residue" evidence="1">
    <location>
        <position position="1"/>
    </location>
</feature>
<proteinExistence type="predicted"/>
<name>A0A5C3L785_COPMA</name>
<evidence type="ECO:0000313" key="1">
    <source>
        <dbReference type="EMBL" id="TFK28869.1"/>
    </source>
</evidence>
<gene>
    <name evidence="1" type="ORF">FA15DRAFT_583596</name>
</gene>
<reference evidence="1 2" key="1">
    <citation type="journal article" date="2019" name="Nat. Ecol. Evol.">
        <title>Megaphylogeny resolves global patterns of mushroom evolution.</title>
        <authorList>
            <person name="Varga T."/>
            <person name="Krizsan K."/>
            <person name="Foldi C."/>
            <person name="Dima B."/>
            <person name="Sanchez-Garcia M."/>
            <person name="Sanchez-Ramirez S."/>
            <person name="Szollosi G.J."/>
            <person name="Szarkandi J.G."/>
            <person name="Papp V."/>
            <person name="Albert L."/>
            <person name="Andreopoulos W."/>
            <person name="Angelini C."/>
            <person name="Antonin V."/>
            <person name="Barry K.W."/>
            <person name="Bougher N.L."/>
            <person name="Buchanan P."/>
            <person name="Buyck B."/>
            <person name="Bense V."/>
            <person name="Catcheside P."/>
            <person name="Chovatia M."/>
            <person name="Cooper J."/>
            <person name="Damon W."/>
            <person name="Desjardin D."/>
            <person name="Finy P."/>
            <person name="Geml J."/>
            <person name="Haridas S."/>
            <person name="Hughes K."/>
            <person name="Justo A."/>
            <person name="Karasinski D."/>
            <person name="Kautmanova I."/>
            <person name="Kiss B."/>
            <person name="Kocsube S."/>
            <person name="Kotiranta H."/>
            <person name="LaButti K.M."/>
            <person name="Lechner B.E."/>
            <person name="Liimatainen K."/>
            <person name="Lipzen A."/>
            <person name="Lukacs Z."/>
            <person name="Mihaltcheva S."/>
            <person name="Morgado L.N."/>
            <person name="Niskanen T."/>
            <person name="Noordeloos M.E."/>
            <person name="Ohm R.A."/>
            <person name="Ortiz-Santana B."/>
            <person name="Ovrebo C."/>
            <person name="Racz N."/>
            <person name="Riley R."/>
            <person name="Savchenko A."/>
            <person name="Shiryaev A."/>
            <person name="Soop K."/>
            <person name="Spirin V."/>
            <person name="Szebenyi C."/>
            <person name="Tomsovsky M."/>
            <person name="Tulloss R.E."/>
            <person name="Uehling J."/>
            <person name="Grigoriev I.V."/>
            <person name="Vagvolgyi C."/>
            <person name="Papp T."/>
            <person name="Martin F.M."/>
            <person name="Miettinen O."/>
            <person name="Hibbett D.S."/>
            <person name="Nagy L.G."/>
        </authorList>
    </citation>
    <scope>NUCLEOTIDE SEQUENCE [LARGE SCALE GENOMIC DNA]</scope>
    <source>
        <strain evidence="1 2">CBS 121175</strain>
    </source>
</reference>
<protein>
    <submittedName>
        <fullName evidence="1">Uncharacterized protein</fullName>
    </submittedName>
</protein>
<dbReference type="STRING" id="230819.A0A5C3L785"/>
<dbReference type="AlphaFoldDB" id="A0A5C3L785"/>
<dbReference type="EMBL" id="ML210153">
    <property type="protein sequence ID" value="TFK28869.1"/>
    <property type="molecule type" value="Genomic_DNA"/>
</dbReference>
<evidence type="ECO:0000313" key="2">
    <source>
        <dbReference type="Proteomes" id="UP000307440"/>
    </source>
</evidence>
<accession>A0A5C3L785</accession>
<keyword evidence="2" id="KW-1185">Reference proteome</keyword>
<dbReference type="OrthoDB" id="3153758at2759"/>
<organism evidence="1 2">
    <name type="scientific">Coprinopsis marcescibilis</name>
    <name type="common">Agaric fungus</name>
    <name type="synonym">Psathyrella marcescibilis</name>
    <dbReference type="NCBI Taxonomy" id="230819"/>
    <lineage>
        <taxon>Eukaryota</taxon>
        <taxon>Fungi</taxon>
        <taxon>Dikarya</taxon>
        <taxon>Basidiomycota</taxon>
        <taxon>Agaricomycotina</taxon>
        <taxon>Agaricomycetes</taxon>
        <taxon>Agaricomycetidae</taxon>
        <taxon>Agaricales</taxon>
        <taxon>Agaricineae</taxon>
        <taxon>Psathyrellaceae</taxon>
        <taxon>Coprinopsis</taxon>
    </lineage>
</organism>